<dbReference type="KEGG" id="cuq:Cul210931_2284"/>
<dbReference type="Proteomes" id="UP000248741">
    <property type="component" value="Chromosome 1"/>
</dbReference>
<gene>
    <name evidence="1" type="ORF">NCTC7908_01892</name>
</gene>
<dbReference type="AlphaFoldDB" id="A0ABD7MUU1"/>
<accession>A0ABD7MUU1</accession>
<dbReference type="EMBL" id="LS483400">
    <property type="protein sequence ID" value="SQG52736.1"/>
    <property type="molecule type" value="Genomic_DNA"/>
</dbReference>
<reference evidence="1 2" key="1">
    <citation type="submission" date="2018-06" db="EMBL/GenBank/DDBJ databases">
        <authorList>
            <consortium name="Pathogen Informatics"/>
            <person name="Doyle S."/>
        </authorList>
    </citation>
    <scope>NUCLEOTIDE SEQUENCE [LARGE SCALE GENOMIC DNA]</scope>
    <source>
        <strain evidence="1 2">NCTC7908</strain>
    </source>
</reference>
<evidence type="ECO:0000313" key="2">
    <source>
        <dbReference type="Proteomes" id="UP000248741"/>
    </source>
</evidence>
<sequence>MPSLVRKKKKVTYENAEALRLTATLSQNHESTYGDLNKGFLHISGPARFSYNS</sequence>
<organism evidence="1 2">
    <name type="scientific">Corynebacterium ulcerans</name>
    <dbReference type="NCBI Taxonomy" id="65058"/>
    <lineage>
        <taxon>Bacteria</taxon>
        <taxon>Bacillati</taxon>
        <taxon>Actinomycetota</taxon>
        <taxon>Actinomycetes</taxon>
        <taxon>Mycobacteriales</taxon>
        <taxon>Corynebacteriaceae</taxon>
        <taxon>Corynebacterium</taxon>
    </lineage>
</organism>
<proteinExistence type="predicted"/>
<evidence type="ECO:0000313" key="1">
    <source>
        <dbReference type="EMBL" id="SQG52736.1"/>
    </source>
</evidence>
<evidence type="ECO:0008006" key="3">
    <source>
        <dbReference type="Google" id="ProtNLM"/>
    </source>
</evidence>
<protein>
    <recommendedName>
        <fullName evidence="3">Transposase</fullName>
    </recommendedName>
</protein>
<name>A0ABD7MUU1_CORUL</name>